<dbReference type="EMBL" id="JAUTXY010000018">
    <property type="protein sequence ID" value="MEE2061450.1"/>
    <property type="molecule type" value="Genomic_DNA"/>
</dbReference>
<keyword evidence="4" id="KW-1185">Reference proteome</keyword>
<evidence type="ECO:0000313" key="3">
    <source>
        <dbReference type="EMBL" id="MEE2061450.1"/>
    </source>
</evidence>
<comment type="caution">
    <text evidence="3">The sequence shown here is derived from an EMBL/GenBank/DDBJ whole genome shotgun (WGS) entry which is preliminary data.</text>
</comment>
<organism evidence="3 4">
    <name type="scientific">Rhodococcus artemisiae</name>
    <dbReference type="NCBI Taxonomy" id="714159"/>
    <lineage>
        <taxon>Bacteria</taxon>
        <taxon>Bacillati</taxon>
        <taxon>Actinomycetota</taxon>
        <taxon>Actinomycetes</taxon>
        <taxon>Mycobacteriales</taxon>
        <taxon>Nocardiaceae</taxon>
        <taxon>Rhodococcus</taxon>
    </lineage>
</organism>
<feature type="domain" description="DUF3322" evidence="2">
    <location>
        <begin position="2"/>
        <end position="157"/>
    </location>
</feature>
<proteinExistence type="predicted"/>
<dbReference type="InterPro" id="IPR014544">
    <property type="entry name" value="UCP028408"/>
</dbReference>
<sequence>MSIALHPPAEAAVANDPDAVVAWVRSWHAYPGPGTVEWELRRWRSFGRQEVPVRLVLRGASEIAEASGRTLEWRTVTARRQHLAEALAPGTSTLATAIASTHSKWLELDEENFARLVAVVRWFSDNPGSGMFIRQLPIPGVDTKWVSRHRGTVEALLEGVRGDRDLGVRALPRMCDVAVCDRSLLPSAPRIFATSIDELSSLPLKPSTTLVLENKEGLHALPHLPSTVAVHGGGYSVHELATVPWLAASDVVYWGDLDTHGFAILDRFRQHLPHVRSLLMDSSTIERWGELAVPESSPATHIPQHLTEHEHNALARVQSGRLRIEQERLPWPYVVEYLVAL</sequence>
<dbReference type="InterPro" id="IPR024534">
    <property type="entry name" value="JetD_C"/>
</dbReference>
<evidence type="ECO:0000259" key="1">
    <source>
        <dbReference type="Pfam" id="PF09983"/>
    </source>
</evidence>
<accession>A0ABU7LIW3</accession>
<dbReference type="InterPro" id="IPR024537">
    <property type="entry name" value="DUF3322"/>
</dbReference>
<protein>
    <submittedName>
        <fullName evidence="3">DUF3322 domain-containing protein</fullName>
    </submittedName>
</protein>
<reference evidence="3 4" key="1">
    <citation type="submission" date="2023-07" db="EMBL/GenBank/DDBJ databases">
        <authorList>
            <person name="Girao M."/>
            <person name="Carvalho M.F."/>
        </authorList>
    </citation>
    <scope>NUCLEOTIDE SEQUENCE [LARGE SCALE GENOMIC DNA]</scope>
    <source>
        <strain evidence="3 4">YIM65754</strain>
    </source>
</reference>
<dbReference type="Pfam" id="PF09983">
    <property type="entry name" value="JetD_C"/>
    <property type="match status" value="1"/>
</dbReference>
<name>A0ABU7LIW3_9NOCA</name>
<dbReference type="PIRSF" id="PIRSF028408">
    <property type="entry name" value="UCP028408"/>
    <property type="match status" value="1"/>
</dbReference>
<dbReference type="Proteomes" id="UP001336020">
    <property type="component" value="Unassembled WGS sequence"/>
</dbReference>
<feature type="domain" description="Wadjet protein JetD C-terminal" evidence="1">
    <location>
        <begin position="179"/>
        <end position="337"/>
    </location>
</feature>
<dbReference type="Pfam" id="PF11795">
    <property type="entry name" value="DUF3322"/>
    <property type="match status" value="1"/>
</dbReference>
<gene>
    <name evidence="3" type="ORF">Q7514_28390</name>
</gene>
<evidence type="ECO:0000259" key="2">
    <source>
        <dbReference type="Pfam" id="PF11795"/>
    </source>
</evidence>
<evidence type="ECO:0000313" key="4">
    <source>
        <dbReference type="Proteomes" id="UP001336020"/>
    </source>
</evidence>